<name>A0A016TT37_9BILA</name>
<dbReference type="Proteomes" id="UP000024635">
    <property type="component" value="Unassembled WGS sequence"/>
</dbReference>
<keyword evidence="2" id="KW-1185">Reference proteome</keyword>
<accession>A0A016TT37</accession>
<evidence type="ECO:0000313" key="1">
    <source>
        <dbReference type="EMBL" id="EYC06189.1"/>
    </source>
</evidence>
<evidence type="ECO:0000313" key="2">
    <source>
        <dbReference type="Proteomes" id="UP000024635"/>
    </source>
</evidence>
<reference evidence="2" key="1">
    <citation type="journal article" date="2015" name="Nat. Genet.">
        <title>The genome and transcriptome of the zoonotic hookworm Ancylostoma ceylanicum identify infection-specific gene families.</title>
        <authorList>
            <person name="Schwarz E.M."/>
            <person name="Hu Y."/>
            <person name="Antoshechkin I."/>
            <person name="Miller M.M."/>
            <person name="Sternberg P.W."/>
            <person name="Aroian R.V."/>
        </authorList>
    </citation>
    <scope>NUCLEOTIDE SEQUENCE</scope>
    <source>
        <strain evidence="2">HY135</strain>
    </source>
</reference>
<protein>
    <submittedName>
        <fullName evidence="1">Uncharacterized protein</fullName>
    </submittedName>
</protein>
<sequence length="71" mass="8053">MTVLTFWCPPRQLTLLNGHAARVLAQNSVWTFVVGRVQHLSAEHSTRLTAHGEQRLRSLLPSVFRAVHHCL</sequence>
<gene>
    <name evidence="1" type="primary">Acey_s0077.g1081</name>
    <name evidence="1" type="ORF">Y032_0077g1081</name>
</gene>
<dbReference type="EMBL" id="JARK01001413">
    <property type="protein sequence ID" value="EYC06189.1"/>
    <property type="molecule type" value="Genomic_DNA"/>
</dbReference>
<proteinExistence type="predicted"/>
<comment type="caution">
    <text evidence="1">The sequence shown here is derived from an EMBL/GenBank/DDBJ whole genome shotgun (WGS) entry which is preliminary data.</text>
</comment>
<organism evidence="1 2">
    <name type="scientific">Ancylostoma ceylanicum</name>
    <dbReference type="NCBI Taxonomy" id="53326"/>
    <lineage>
        <taxon>Eukaryota</taxon>
        <taxon>Metazoa</taxon>
        <taxon>Ecdysozoa</taxon>
        <taxon>Nematoda</taxon>
        <taxon>Chromadorea</taxon>
        <taxon>Rhabditida</taxon>
        <taxon>Rhabditina</taxon>
        <taxon>Rhabditomorpha</taxon>
        <taxon>Strongyloidea</taxon>
        <taxon>Ancylostomatidae</taxon>
        <taxon>Ancylostomatinae</taxon>
        <taxon>Ancylostoma</taxon>
    </lineage>
</organism>
<dbReference type="AlphaFoldDB" id="A0A016TT37"/>